<dbReference type="RefSeq" id="XP_023163001.2">
    <property type="nucleotide sequence ID" value="XM_023307233.2"/>
</dbReference>
<evidence type="ECO:0000259" key="16">
    <source>
        <dbReference type="PROSITE" id="PS50030"/>
    </source>
</evidence>
<evidence type="ECO:0000259" key="18">
    <source>
        <dbReference type="PROSITE" id="PS51745"/>
    </source>
</evidence>
<evidence type="ECO:0000256" key="14">
    <source>
        <dbReference type="PROSITE-ProRule" id="PRU00228"/>
    </source>
</evidence>
<dbReference type="GO" id="GO:0070530">
    <property type="term" value="F:K63-linked polyubiquitin modification-dependent protein binding"/>
    <property type="evidence" value="ECO:0007669"/>
    <property type="project" value="TreeGrafter"/>
</dbReference>
<gene>
    <name evidence="20" type="primary">LOC111594086</name>
</gene>
<evidence type="ECO:0000259" key="17">
    <source>
        <dbReference type="PROSITE" id="PS50135"/>
    </source>
</evidence>
<keyword evidence="3" id="KW-0963">Cytoplasm</keyword>
<feature type="region of interest" description="Disordered" evidence="15">
    <location>
        <begin position="449"/>
        <end position="481"/>
    </location>
</feature>
<feature type="region of interest" description="Disordered" evidence="15">
    <location>
        <begin position="396"/>
        <end position="437"/>
    </location>
</feature>
<keyword evidence="19" id="KW-1185">Reference proteome</keyword>
<evidence type="ECO:0000256" key="15">
    <source>
        <dbReference type="SAM" id="MobiDB-lite"/>
    </source>
</evidence>
<dbReference type="OrthoDB" id="441278at2759"/>
<evidence type="ECO:0000256" key="9">
    <source>
        <dbReference type="ARBA" id="ARBA00023242"/>
    </source>
</evidence>
<keyword evidence="5" id="KW-0677">Repeat</keyword>
<dbReference type="FunFam" id="1.10.8.10:FF:000034">
    <property type="entry name" value="Sequestosome 1"/>
    <property type="match status" value="1"/>
</dbReference>
<dbReference type="OMA" id="VHAMMAM"/>
<feature type="compositionally biased region" description="Basic and acidic residues" evidence="15">
    <location>
        <begin position="406"/>
        <end position="422"/>
    </location>
</feature>
<feature type="domain" description="PB1" evidence="18">
    <location>
        <begin position="3"/>
        <end position="90"/>
    </location>
</feature>
<feature type="region of interest" description="Disordered" evidence="15">
    <location>
        <begin position="254"/>
        <end position="346"/>
    </location>
</feature>
<dbReference type="InterPro" id="IPR052260">
    <property type="entry name" value="Autophagy_Rcpt_SigReg"/>
</dbReference>
<dbReference type="Proteomes" id="UP000504633">
    <property type="component" value="Unplaced"/>
</dbReference>
<evidence type="ECO:0000256" key="2">
    <source>
        <dbReference type="ARBA" id="ARBA00004496"/>
    </source>
</evidence>
<dbReference type="GO" id="GO:0005080">
    <property type="term" value="F:protein kinase C binding"/>
    <property type="evidence" value="ECO:0007669"/>
    <property type="project" value="TreeGrafter"/>
</dbReference>
<feature type="compositionally biased region" description="Basic and acidic residues" evidence="15">
    <location>
        <begin position="268"/>
        <end position="297"/>
    </location>
</feature>
<dbReference type="InterPro" id="IPR000433">
    <property type="entry name" value="Znf_ZZ"/>
</dbReference>
<evidence type="ECO:0000256" key="1">
    <source>
        <dbReference type="ARBA" id="ARBA00004123"/>
    </source>
</evidence>
<dbReference type="GO" id="GO:0007032">
    <property type="term" value="P:endosome organization"/>
    <property type="evidence" value="ECO:0007669"/>
    <property type="project" value="TreeGrafter"/>
</dbReference>
<evidence type="ECO:0000256" key="3">
    <source>
        <dbReference type="ARBA" id="ARBA00022490"/>
    </source>
</evidence>
<dbReference type="Gene3D" id="3.30.60.90">
    <property type="match status" value="1"/>
</dbReference>
<evidence type="ECO:0000256" key="10">
    <source>
        <dbReference type="ARBA" id="ARBA00054138"/>
    </source>
</evidence>
<keyword evidence="6 14" id="KW-0863">Zinc-finger</keyword>
<dbReference type="GO" id="GO:0000423">
    <property type="term" value="P:mitophagy"/>
    <property type="evidence" value="ECO:0007669"/>
    <property type="project" value="TreeGrafter"/>
</dbReference>
<dbReference type="CTD" id="35246"/>
<dbReference type="InterPro" id="IPR033741">
    <property type="entry name" value="SQSTM_UBA"/>
</dbReference>
<feature type="compositionally biased region" description="Low complexity" evidence="15">
    <location>
        <begin position="201"/>
        <end position="221"/>
    </location>
</feature>
<sequence>MSEKLLKITYHSAPAGVGKKLNAYLRMPSSNFSILRREIEMYLFQERQLSNCEFRTFWIDSDADEIEVFNQNDYEIFLAKCAQNMHLQIAAVGADQTEAKQASAASQAEDDPSNFIIHDGVECDACGVWPLIGFRYKCIQCPNFDLCQACESAHKHADHIMVRMPTNNGPSVVEAWLSGPGNSSHHHRRSSRRFRGQCPFAEATATTTTASAQDPPTATATGGDSYKGSRRERRHGRRNVNVFSQFVEMMMNWPESNSTPTTAAASQEAKENEPKDKATTVSQEKSEGTQKAEKLEESNDIPVKSAASPEVNAAANAEEPVAAPRSPKEQPQPQATGTPTANSIPTTPVISLENLAQVVNPEYMRAGIEILNNFSEMFAKMIDPSAAADFGCADTSTASNGSTTSEKSETVSETAENPRKQSTETTSAEQSLDDNGTQTSVPIAAAAAAAPATATVGKPVAQTTNTGTEERRRSESLDQDWQMIDNTASPIANVSSSDALINLSTTNATTTDSPATPARDFVQLGEMLRQHMNEEQQREQATAHTQTSQVNTVSTSTSTTAVTTNSTSTSTAGNPPAPEEKRQVPIYHTDERINAAVHAMMAMGFSNEGAWLTQLLESVEGNIPAALDIMHTSQ</sequence>
<dbReference type="SMART" id="SM00291">
    <property type="entry name" value="ZnF_ZZ"/>
    <property type="match status" value="1"/>
</dbReference>
<dbReference type="SUPFAM" id="SSF57850">
    <property type="entry name" value="RING/U-box"/>
    <property type="match status" value="1"/>
</dbReference>
<feature type="compositionally biased region" description="Polar residues" evidence="15">
    <location>
        <begin position="254"/>
        <end position="265"/>
    </location>
</feature>
<dbReference type="PROSITE" id="PS50135">
    <property type="entry name" value="ZF_ZZ_2"/>
    <property type="match status" value="1"/>
</dbReference>
<dbReference type="GO" id="GO:0005634">
    <property type="term" value="C:nucleus"/>
    <property type="evidence" value="ECO:0007669"/>
    <property type="project" value="UniProtKB-SubCell"/>
</dbReference>
<feature type="region of interest" description="Disordered" evidence="15">
    <location>
        <begin position="174"/>
        <end position="239"/>
    </location>
</feature>
<protein>
    <recommendedName>
        <fullName evidence="12">Protein ref(2)P</fullName>
    </recommendedName>
    <alternativeName>
        <fullName evidence="13">Refractory to sigma P</fullName>
    </alternativeName>
</protein>
<dbReference type="InterPro" id="IPR009060">
    <property type="entry name" value="UBA-like_sf"/>
</dbReference>
<keyword evidence="9" id="KW-0539">Nucleus</keyword>
<evidence type="ECO:0000313" key="20">
    <source>
        <dbReference type="RefSeq" id="XP_023163001.2"/>
    </source>
</evidence>
<proteinExistence type="predicted"/>
<reference evidence="20" key="1">
    <citation type="submission" date="2025-08" db="UniProtKB">
        <authorList>
            <consortium name="RefSeq"/>
        </authorList>
    </citation>
    <scope>IDENTIFICATION</scope>
    <source>
        <strain evidence="20">15085-1641.00</strain>
        <tissue evidence="20">Whole body</tissue>
    </source>
</reference>
<dbReference type="CDD" id="cd02340">
    <property type="entry name" value="ZZ_NBR1_like"/>
    <property type="match status" value="1"/>
</dbReference>
<dbReference type="PANTHER" id="PTHR15090">
    <property type="entry name" value="SEQUESTOSOME 1-RELATED"/>
    <property type="match status" value="1"/>
</dbReference>
<dbReference type="CDD" id="cd14320">
    <property type="entry name" value="UBA_SQSTM"/>
    <property type="match status" value="1"/>
</dbReference>
<keyword evidence="8" id="KW-0804">Transcription</keyword>
<feature type="domain" description="UBA" evidence="16">
    <location>
        <begin position="588"/>
        <end position="633"/>
    </location>
</feature>
<evidence type="ECO:0000256" key="5">
    <source>
        <dbReference type="ARBA" id="ARBA00022737"/>
    </source>
</evidence>
<evidence type="ECO:0000256" key="12">
    <source>
        <dbReference type="ARBA" id="ARBA00071657"/>
    </source>
</evidence>
<dbReference type="Gene3D" id="1.10.8.10">
    <property type="entry name" value="DNA helicase RuvA subunit, C-terminal domain"/>
    <property type="match status" value="1"/>
</dbReference>
<dbReference type="PROSITE" id="PS50030">
    <property type="entry name" value="UBA"/>
    <property type="match status" value="1"/>
</dbReference>
<comment type="subcellular location">
    <subcellularLocation>
        <location evidence="2">Cytoplasm</location>
    </subcellularLocation>
    <subcellularLocation>
        <location evidence="1">Nucleus</location>
    </subcellularLocation>
</comment>
<feature type="compositionally biased region" description="Polar residues" evidence="15">
    <location>
        <begin position="423"/>
        <end position="437"/>
    </location>
</feature>
<dbReference type="AlphaFoldDB" id="A0A6J1LAJ5"/>
<feature type="compositionally biased region" description="Low complexity" evidence="15">
    <location>
        <begin position="545"/>
        <end position="572"/>
    </location>
</feature>
<dbReference type="GO" id="GO:0008270">
    <property type="term" value="F:zinc ion binding"/>
    <property type="evidence" value="ECO:0007669"/>
    <property type="project" value="UniProtKB-KW"/>
</dbReference>
<evidence type="ECO:0000256" key="11">
    <source>
        <dbReference type="ARBA" id="ARBA00062450"/>
    </source>
</evidence>
<dbReference type="KEGG" id="dhe:111594086"/>
<feature type="compositionally biased region" description="Polar residues" evidence="15">
    <location>
        <begin position="329"/>
        <end position="346"/>
    </location>
</feature>
<keyword evidence="7" id="KW-0862">Zinc</keyword>
<feature type="region of interest" description="Disordered" evidence="15">
    <location>
        <begin position="533"/>
        <end position="583"/>
    </location>
</feature>
<dbReference type="InterPro" id="IPR043145">
    <property type="entry name" value="Znf_ZZ_sf"/>
</dbReference>
<comment type="subunit">
    <text evidence="11">Interacts with aPKC and Traf6.</text>
</comment>
<dbReference type="PROSITE" id="PS51745">
    <property type="entry name" value="PB1"/>
    <property type="match status" value="1"/>
</dbReference>
<dbReference type="GO" id="GO:0035973">
    <property type="term" value="P:aggrephagy"/>
    <property type="evidence" value="ECO:0007669"/>
    <property type="project" value="TreeGrafter"/>
</dbReference>
<dbReference type="Pfam" id="PF00569">
    <property type="entry name" value="ZZ"/>
    <property type="match status" value="1"/>
</dbReference>
<accession>A0A6J1LAJ5</accession>
<organism evidence="19 20">
    <name type="scientific">Drosophila hydei</name>
    <name type="common">Fruit fly</name>
    <dbReference type="NCBI Taxonomy" id="7224"/>
    <lineage>
        <taxon>Eukaryota</taxon>
        <taxon>Metazoa</taxon>
        <taxon>Ecdysozoa</taxon>
        <taxon>Arthropoda</taxon>
        <taxon>Hexapoda</taxon>
        <taxon>Insecta</taxon>
        <taxon>Pterygota</taxon>
        <taxon>Neoptera</taxon>
        <taxon>Endopterygota</taxon>
        <taxon>Diptera</taxon>
        <taxon>Brachycera</taxon>
        <taxon>Muscomorpha</taxon>
        <taxon>Ephydroidea</taxon>
        <taxon>Drosophilidae</taxon>
        <taxon>Drosophila</taxon>
    </lineage>
</organism>
<keyword evidence="4" id="KW-0479">Metal-binding</keyword>
<name>A0A6J1LAJ5_DROHY</name>
<dbReference type="InterPro" id="IPR015940">
    <property type="entry name" value="UBA"/>
</dbReference>
<dbReference type="Pfam" id="PF16577">
    <property type="entry name" value="UBA_5"/>
    <property type="match status" value="1"/>
</dbReference>
<dbReference type="FunFam" id="3.30.60.90:FF:000016">
    <property type="entry name" value="Refractory to sigma P"/>
    <property type="match status" value="1"/>
</dbReference>
<comment type="function">
    <text evidence="10">Required for selective autophagy activation by ubiquitinated proteins. Implicated in sigma rhabdovirus multiplication and necessary for male fertility. Involved in activating transcription of Drs.</text>
</comment>
<evidence type="ECO:0000256" key="8">
    <source>
        <dbReference type="ARBA" id="ARBA00023163"/>
    </source>
</evidence>
<dbReference type="SUPFAM" id="SSF46934">
    <property type="entry name" value="UBA-like"/>
    <property type="match status" value="1"/>
</dbReference>
<evidence type="ECO:0000313" key="19">
    <source>
        <dbReference type="Proteomes" id="UP000504633"/>
    </source>
</evidence>
<feature type="compositionally biased region" description="Basic residues" evidence="15">
    <location>
        <begin position="184"/>
        <end position="195"/>
    </location>
</feature>
<dbReference type="GO" id="GO:0016235">
    <property type="term" value="C:aggresome"/>
    <property type="evidence" value="ECO:0007669"/>
    <property type="project" value="TreeGrafter"/>
</dbReference>
<evidence type="ECO:0000256" key="6">
    <source>
        <dbReference type="ARBA" id="ARBA00022771"/>
    </source>
</evidence>
<dbReference type="GeneID" id="111594086"/>
<feature type="domain" description="ZZ-type" evidence="17">
    <location>
        <begin position="118"/>
        <end position="169"/>
    </location>
</feature>
<dbReference type="PROSITE" id="PS01357">
    <property type="entry name" value="ZF_ZZ_1"/>
    <property type="match status" value="1"/>
</dbReference>
<dbReference type="PANTHER" id="PTHR15090:SF0">
    <property type="entry name" value="SEQUESTOSOME-1"/>
    <property type="match status" value="1"/>
</dbReference>
<evidence type="ECO:0000256" key="13">
    <source>
        <dbReference type="ARBA" id="ARBA00081379"/>
    </source>
</evidence>
<evidence type="ECO:0000256" key="7">
    <source>
        <dbReference type="ARBA" id="ARBA00022833"/>
    </source>
</evidence>
<feature type="compositionally biased region" description="Low complexity" evidence="15">
    <location>
        <begin position="305"/>
        <end position="324"/>
    </location>
</feature>
<dbReference type="GO" id="GO:0044753">
    <property type="term" value="C:amphisome"/>
    <property type="evidence" value="ECO:0007669"/>
    <property type="project" value="TreeGrafter"/>
</dbReference>
<evidence type="ECO:0000256" key="4">
    <source>
        <dbReference type="ARBA" id="ARBA00022723"/>
    </source>
</evidence>
<feature type="compositionally biased region" description="Basic residues" evidence="15">
    <location>
        <begin position="228"/>
        <end position="238"/>
    </location>
</feature>
<dbReference type="InterPro" id="IPR053793">
    <property type="entry name" value="PB1-like"/>
</dbReference>